<accession>A0ABN7XG56</accession>
<keyword evidence="2" id="KW-1185">Reference proteome</keyword>
<evidence type="ECO:0000313" key="2">
    <source>
        <dbReference type="Proteomes" id="UP000789901"/>
    </source>
</evidence>
<reference evidence="1 2" key="1">
    <citation type="submission" date="2021-06" db="EMBL/GenBank/DDBJ databases">
        <authorList>
            <person name="Kallberg Y."/>
            <person name="Tangrot J."/>
            <person name="Rosling A."/>
        </authorList>
    </citation>
    <scope>NUCLEOTIDE SEQUENCE [LARGE SCALE GENOMIC DNA]</scope>
    <source>
        <strain evidence="1 2">120-4 pot B 10/14</strain>
    </source>
</reference>
<organism evidence="1 2">
    <name type="scientific">Gigaspora margarita</name>
    <dbReference type="NCBI Taxonomy" id="4874"/>
    <lineage>
        <taxon>Eukaryota</taxon>
        <taxon>Fungi</taxon>
        <taxon>Fungi incertae sedis</taxon>
        <taxon>Mucoromycota</taxon>
        <taxon>Glomeromycotina</taxon>
        <taxon>Glomeromycetes</taxon>
        <taxon>Diversisporales</taxon>
        <taxon>Gigasporaceae</taxon>
        <taxon>Gigaspora</taxon>
    </lineage>
</organism>
<name>A0ABN7XG56_GIGMA</name>
<dbReference type="Proteomes" id="UP000789901">
    <property type="component" value="Unassembled WGS sequence"/>
</dbReference>
<dbReference type="EMBL" id="CAJVQB010135255">
    <property type="protein sequence ID" value="CAG8854251.1"/>
    <property type="molecule type" value="Genomic_DNA"/>
</dbReference>
<evidence type="ECO:0000313" key="1">
    <source>
        <dbReference type="EMBL" id="CAG8854251.1"/>
    </source>
</evidence>
<gene>
    <name evidence="1" type="ORF">GMARGA_LOCUS43072</name>
</gene>
<sequence>DDIVRPLDPSTSETCRYDPPTSQCRIPYSEFDAVAHDRAQRRRDRLLGVNPPGFAEFLEALTLVSVTNDNPRTQLNLWRDYNRVQKRFAELGNTKIYLEAIQRYAKELDRNVNQWQRIGLDDTGHDELEELVLYCVWSHKRDQRKDELK</sequence>
<feature type="non-terminal residue" evidence="1">
    <location>
        <position position="1"/>
    </location>
</feature>
<comment type="caution">
    <text evidence="1">The sequence shown here is derived from an EMBL/GenBank/DDBJ whole genome shotgun (WGS) entry which is preliminary data.</text>
</comment>
<proteinExistence type="predicted"/>
<protein>
    <submittedName>
        <fullName evidence="1">40882_t:CDS:1</fullName>
    </submittedName>
</protein>